<accession>A0AAP0NFR2</accession>
<proteinExistence type="predicted"/>
<dbReference type="Proteomes" id="UP001415857">
    <property type="component" value="Unassembled WGS sequence"/>
</dbReference>
<dbReference type="GO" id="GO:0003725">
    <property type="term" value="F:double-stranded RNA binding"/>
    <property type="evidence" value="ECO:0007669"/>
    <property type="project" value="InterPro"/>
</dbReference>
<organism evidence="3 4">
    <name type="scientific">Liquidambar formosana</name>
    <name type="common">Formosan gum</name>
    <dbReference type="NCBI Taxonomy" id="63359"/>
    <lineage>
        <taxon>Eukaryota</taxon>
        <taxon>Viridiplantae</taxon>
        <taxon>Streptophyta</taxon>
        <taxon>Embryophyta</taxon>
        <taxon>Tracheophyta</taxon>
        <taxon>Spermatophyta</taxon>
        <taxon>Magnoliopsida</taxon>
        <taxon>eudicotyledons</taxon>
        <taxon>Gunneridae</taxon>
        <taxon>Pentapetalae</taxon>
        <taxon>Saxifragales</taxon>
        <taxon>Altingiaceae</taxon>
        <taxon>Liquidambar</taxon>
    </lineage>
</organism>
<dbReference type="NCBIfam" id="TIGR00057">
    <property type="entry name" value="L-threonylcarbamoyladenylate synthase"/>
    <property type="match status" value="1"/>
</dbReference>
<sequence>MASEAKFCSHGGTFPHTFRRSFVKPYLTPSPRRVSFETVEPPRLRLVALAVKRSPKRLKYSSPRFTKEDGLLYVEADPSGADSWKLEPVVQLLKEGAVGVIPTDTVYAIVCDLKSHSAIERLRRIKNIETSKPLSILCRSLRDIDIYTTGFPRGGGDGHTNIFRAVKHCLPGPYTFILTASKELPKQCTRYGTTNAKYASRKNVGIRMPDDAICQAILQKMDAPLISTSVKWPKEDEWMIDPVVIADIYGPEGLDFVVDGGVRVADPSTVVDMTGSSPMIIRQGKGPKLHWMVAEDDKDFAEHEEDLIPHPA</sequence>
<reference evidence="3 4" key="1">
    <citation type="journal article" date="2024" name="Plant J.">
        <title>Genome sequences and population genomics reveal climatic adaptation and genomic divergence between two closely related sweetgum species.</title>
        <authorList>
            <person name="Xu W.Q."/>
            <person name="Ren C.Q."/>
            <person name="Zhang X.Y."/>
            <person name="Comes H.P."/>
            <person name="Liu X.H."/>
            <person name="Li Y.G."/>
            <person name="Kettle C.J."/>
            <person name="Jalonen R."/>
            <person name="Gaisberger H."/>
            <person name="Ma Y.Z."/>
            <person name="Qiu Y.X."/>
        </authorList>
    </citation>
    <scope>NUCLEOTIDE SEQUENCE [LARGE SCALE GENOMIC DNA]</scope>
    <source>
        <strain evidence="3">Hangzhou</strain>
    </source>
</reference>
<feature type="domain" description="YrdC-like" evidence="2">
    <location>
        <begin position="83"/>
        <end position="286"/>
    </location>
</feature>
<dbReference type="PROSITE" id="PS51163">
    <property type="entry name" value="YRDC"/>
    <property type="match status" value="1"/>
</dbReference>
<dbReference type="PANTHER" id="PTHR42828:SF3">
    <property type="entry name" value="THREONYLCARBAMOYL-AMP SYNTHASE"/>
    <property type="match status" value="1"/>
</dbReference>
<protein>
    <recommendedName>
        <fullName evidence="1">Threonylcarbamoyl-AMP synthase</fullName>
    </recommendedName>
</protein>
<evidence type="ECO:0000313" key="4">
    <source>
        <dbReference type="Proteomes" id="UP001415857"/>
    </source>
</evidence>
<dbReference type="SUPFAM" id="SSF55821">
    <property type="entry name" value="YrdC/RibB"/>
    <property type="match status" value="1"/>
</dbReference>
<keyword evidence="4" id="KW-1185">Reference proteome</keyword>
<dbReference type="Pfam" id="PF01300">
    <property type="entry name" value="Sua5_yciO_yrdC"/>
    <property type="match status" value="1"/>
</dbReference>
<gene>
    <name evidence="3" type="ORF">L1049_002835</name>
</gene>
<dbReference type="PANTHER" id="PTHR42828">
    <property type="entry name" value="DHBP SYNTHASE RIBB-LIKE ALPHA/BETA DOMAIN-CONTAINING PROTEIN"/>
    <property type="match status" value="1"/>
</dbReference>
<dbReference type="InterPro" id="IPR052532">
    <property type="entry name" value="SUA5_domain"/>
</dbReference>
<dbReference type="Gene3D" id="3.90.870.10">
    <property type="entry name" value="DHBP synthase"/>
    <property type="match status" value="1"/>
</dbReference>
<dbReference type="InterPro" id="IPR006070">
    <property type="entry name" value="Sua5-like_dom"/>
</dbReference>
<dbReference type="AlphaFoldDB" id="A0AAP0NFR2"/>
<dbReference type="EMBL" id="JBBPBK010000013">
    <property type="protein sequence ID" value="KAK9272462.1"/>
    <property type="molecule type" value="Genomic_DNA"/>
</dbReference>
<evidence type="ECO:0000256" key="1">
    <source>
        <dbReference type="ARBA" id="ARBA00015492"/>
    </source>
</evidence>
<name>A0AAP0NFR2_LIQFO</name>
<evidence type="ECO:0000259" key="2">
    <source>
        <dbReference type="PROSITE" id="PS51163"/>
    </source>
</evidence>
<dbReference type="InterPro" id="IPR017945">
    <property type="entry name" value="DHBP_synth_RibB-like_a/b_dom"/>
</dbReference>
<evidence type="ECO:0000313" key="3">
    <source>
        <dbReference type="EMBL" id="KAK9272462.1"/>
    </source>
</evidence>
<comment type="caution">
    <text evidence="3">The sequence shown here is derived from an EMBL/GenBank/DDBJ whole genome shotgun (WGS) entry which is preliminary data.</text>
</comment>